<sequence length="147" mass="16187">MGSGFAAIDFSLEEKTELVRGGMEERREYVNGRGGSGLASYIQFKHIVMENVTNPILIDQNYCDKPKKPCPKQKSAVQISNVLYEDISGTSASDVAVRFDCSDSVPCQDIMLEDINLQRVEDGKDVEASCNNVQLSYYGDVNPSCCS</sequence>
<dbReference type="PANTHER" id="PTHR31375">
    <property type="match status" value="1"/>
</dbReference>
<dbReference type="Gene3D" id="2.160.20.10">
    <property type="entry name" value="Single-stranded right-handed beta-helix, Pectin lyase-like"/>
    <property type="match status" value="1"/>
</dbReference>
<proteinExistence type="inferred from homology"/>
<keyword evidence="7" id="KW-0961">Cell wall biogenesis/degradation</keyword>
<evidence type="ECO:0000256" key="5">
    <source>
        <dbReference type="ARBA" id="ARBA00022801"/>
    </source>
</evidence>
<evidence type="ECO:0000256" key="8">
    <source>
        <dbReference type="RuleBase" id="RU361169"/>
    </source>
</evidence>
<evidence type="ECO:0000313" key="10">
    <source>
        <dbReference type="Proteomes" id="UP001341840"/>
    </source>
</evidence>
<evidence type="ECO:0000256" key="3">
    <source>
        <dbReference type="ARBA" id="ARBA00022512"/>
    </source>
</evidence>
<reference evidence="9 10" key="1">
    <citation type="journal article" date="2023" name="Plants (Basel)">
        <title>Bridging the Gap: Combining Genomics and Transcriptomics Approaches to Understand Stylosanthes scabra, an Orphan Legume from the Brazilian Caatinga.</title>
        <authorList>
            <person name="Ferreira-Neto J.R.C."/>
            <person name="da Silva M.D."/>
            <person name="Binneck E."/>
            <person name="de Melo N.F."/>
            <person name="da Silva R.H."/>
            <person name="de Melo A.L.T.M."/>
            <person name="Pandolfi V."/>
            <person name="Bustamante F.O."/>
            <person name="Brasileiro-Vidal A.C."/>
            <person name="Benko-Iseppon A.M."/>
        </authorList>
    </citation>
    <scope>NUCLEOTIDE SEQUENCE [LARGE SCALE GENOMIC DNA]</scope>
    <source>
        <tissue evidence="9">Leaves</tissue>
    </source>
</reference>
<evidence type="ECO:0000256" key="6">
    <source>
        <dbReference type="ARBA" id="ARBA00023295"/>
    </source>
</evidence>
<evidence type="ECO:0000256" key="2">
    <source>
        <dbReference type="ARBA" id="ARBA00008834"/>
    </source>
</evidence>
<keyword evidence="6 8" id="KW-0326">Glycosidase</keyword>
<dbReference type="SUPFAM" id="SSF51126">
    <property type="entry name" value="Pectin lyase-like"/>
    <property type="match status" value="1"/>
</dbReference>
<protein>
    <submittedName>
        <fullName evidence="9">Polygalacturonase</fullName>
    </submittedName>
</protein>
<keyword evidence="10" id="KW-1185">Reference proteome</keyword>
<gene>
    <name evidence="9" type="primary">ADPG1_3</name>
    <name evidence="9" type="ORF">PIB30_083804</name>
</gene>
<comment type="similarity">
    <text evidence="2 8">Belongs to the glycosyl hydrolase 28 family.</text>
</comment>
<comment type="subcellular location">
    <subcellularLocation>
        <location evidence="1">Secreted</location>
        <location evidence="1">Cell wall</location>
    </subcellularLocation>
</comment>
<evidence type="ECO:0000256" key="1">
    <source>
        <dbReference type="ARBA" id="ARBA00004191"/>
    </source>
</evidence>
<keyword evidence="4" id="KW-0964">Secreted</keyword>
<organism evidence="9 10">
    <name type="scientific">Stylosanthes scabra</name>
    <dbReference type="NCBI Taxonomy" id="79078"/>
    <lineage>
        <taxon>Eukaryota</taxon>
        <taxon>Viridiplantae</taxon>
        <taxon>Streptophyta</taxon>
        <taxon>Embryophyta</taxon>
        <taxon>Tracheophyta</taxon>
        <taxon>Spermatophyta</taxon>
        <taxon>Magnoliopsida</taxon>
        <taxon>eudicotyledons</taxon>
        <taxon>Gunneridae</taxon>
        <taxon>Pentapetalae</taxon>
        <taxon>rosids</taxon>
        <taxon>fabids</taxon>
        <taxon>Fabales</taxon>
        <taxon>Fabaceae</taxon>
        <taxon>Papilionoideae</taxon>
        <taxon>50 kb inversion clade</taxon>
        <taxon>dalbergioids sensu lato</taxon>
        <taxon>Dalbergieae</taxon>
        <taxon>Pterocarpus clade</taxon>
        <taxon>Stylosanthes</taxon>
    </lineage>
</organism>
<dbReference type="Proteomes" id="UP001341840">
    <property type="component" value="Unassembled WGS sequence"/>
</dbReference>
<dbReference type="InterPro" id="IPR012334">
    <property type="entry name" value="Pectin_lyas_fold"/>
</dbReference>
<evidence type="ECO:0000313" key="9">
    <source>
        <dbReference type="EMBL" id="MED6151576.1"/>
    </source>
</evidence>
<evidence type="ECO:0000256" key="7">
    <source>
        <dbReference type="ARBA" id="ARBA00023316"/>
    </source>
</evidence>
<name>A0ABU6TRW5_9FABA</name>
<accession>A0ABU6TRW5</accession>
<keyword evidence="5 8" id="KW-0378">Hydrolase</keyword>
<comment type="caution">
    <text evidence="9">The sequence shown here is derived from an EMBL/GenBank/DDBJ whole genome shotgun (WGS) entry which is preliminary data.</text>
</comment>
<keyword evidence="3" id="KW-0134">Cell wall</keyword>
<dbReference type="Pfam" id="PF00295">
    <property type="entry name" value="Glyco_hydro_28"/>
    <property type="match status" value="1"/>
</dbReference>
<dbReference type="InterPro" id="IPR011050">
    <property type="entry name" value="Pectin_lyase_fold/virulence"/>
</dbReference>
<dbReference type="InterPro" id="IPR000743">
    <property type="entry name" value="Glyco_hydro_28"/>
</dbReference>
<dbReference type="EMBL" id="JASCZI010091959">
    <property type="protein sequence ID" value="MED6151576.1"/>
    <property type="molecule type" value="Genomic_DNA"/>
</dbReference>
<evidence type="ECO:0000256" key="4">
    <source>
        <dbReference type="ARBA" id="ARBA00022525"/>
    </source>
</evidence>